<gene>
    <name evidence="2" type="primary">L1369 (internal to L1365)</name>
</gene>
<dbReference type="AlphaFoldDB" id="E9PAB0"/>
<keyword evidence="1" id="KW-0472">Membrane</keyword>
<name>E9PAB0_YEASX</name>
<sequence length="105" mass="11735">MVDCLKFFSIFDKFVLILKIKLILTWSYLKALFNRIMKLSNVLKLIESTSLKLNTIAKSFPKSLLKFSTSDRSYDTSLFCSVKSPSSSLMSSYLIVGCSSASAAL</sequence>
<dbReference type="EMBL" id="X91488">
    <property type="protein sequence ID" value="CAA62766.1"/>
    <property type="molecule type" value="Genomic_DNA"/>
</dbReference>
<reference evidence="2" key="1">
    <citation type="journal article" date="1991" name="Mol. Cell. Biol.">
        <title>SDC25, a CDC25-like gene which contains a RAS-activating domain and is a dispensable gene of Saccharomyces cerevisiae.</title>
        <authorList>
            <person name="Damak F."/>
            <person name="Boy-Marcotte E."/>
            <person name="le Roscouet D."/>
            <person name="Guilbaud R."/>
            <person name="Jacquet M."/>
        </authorList>
    </citation>
    <scope>NUCLEOTIDE SEQUENCE</scope>
    <source>
        <strain evidence="2">FY23 /RD005</strain>
    </source>
</reference>
<evidence type="ECO:0000256" key="1">
    <source>
        <dbReference type="SAM" id="Phobius"/>
    </source>
</evidence>
<feature type="transmembrane region" description="Helical" evidence="1">
    <location>
        <begin position="14"/>
        <end position="33"/>
    </location>
</feature>
<reference evidence="2" key="5">
    <citation type="journal article" date="1996" name="Yeast">
        <title>Sequence analysis of the CEN12 region of Saccharomyces cerevisiae on a 43.7 kb fragment of chromosome XII including an open reading frame homologous to the human cystic fibrosis transmembrane conductance regulator protein CFTR.</title>
        <authorList>
            <person name="Miosga T."/>
            <person name="Zimmermann F.K."/>
        </authorList>
    </citation>
    <scope>NUCLEOTIDE SEQUENCE</scope>
    <source>
        <strain evidence="2">FY23 /RD005</strain>
    </source>
</reference>
<keyword evidence="1" id="KW-0812">Transmembrane</keyword>
<reference evidence="2" key="4">
    <citation type="journal article" date="1995" name="J. Cell Biol.">
        <title>DNM1, a dynamin-related gene, participates in endosomal trafficking in yeast.</title>
        <authorList>
            <person name="Gammie A.E."/>
            <person name="Kurihara L.J."/>
            <person name="Vallee R.B."/>
            <person name="Rose M.D."/>
        </authorList>
    </citation>
    <scope>NUCLEOTIDE SEQUENCE</scope>
    <source>
        <strain evidence="2">FY23 /RD005</strain>
    </source>
</reference>
<keyword evidence="1" id="KW-1133">Transmembrane helix</keyword>
<proteinExistence type="predicted"/>
<reference evidence="2" key="2">
    <citation type="journal article" date="1992" name="Proc. Natl. Acad. Sci. U.S.A.">
        <title>A putative ATP-dependent RNA helicase involved in Saccharomyces cerevisiae ribosome assembly.</title>
        <authorList>
            <person name="Ripmaster T.L."/>
            <person name="Vaughn G.P."/>
            <person name="Woolford J.L. Jr."/>
        </authorList>
    </citation>
    <scope>NUCLEOTIDE SEQUENCE</scope>
    <source>
        <strain evidence="2">FY23 /RD005</strain>
    </source>
</reference>
<accession>E9PAB0</accession>
<protein>
    <submittedName>
        <fullName evidence="2">L1369 protein</fullName>
    </submittedName>
</protein>
<organism evidence="2">
    <name type="scientific">Saccharomyces cerevisiae</name>
    <name type="common">Baker's yeast</name>
    <dbReference type="NCBI Taxonomy" id="4932"/>
    <lineage>
        <taxon>Eukaryota</taxon>
        <taxon>Fungi</taxon>
        <taxon>Dikarya</taxon>
        <taxon>Ascomycota</taxon>
        <taxon>Saccharomycotina</taxon>
        <taxon>Saccharomycetes</taxon>
        <taxon>Saccharomycetales</taxon>
        <taxon>Saccharomycetaceae</taxon>
        <taxon>Saccharomyces</taxon>
    </lineage>
</organism>
<evidence type="ECO:0000313" key="2">
    <source>
        <dbReference type="EMBL" id="CAA62766.1"/>
    </source>
</evidence>
<reference evidence="2" key="3">
    <citation type="journal article" date="1994" name="J. Cell Biol.">
        <title>MMM1 encodes a mitochondrial outer membrane protein essential for establishing and maintaining the structure of yeast mitochondria.</title>
        <authorList>
            <person name="Burgess S.M."/>
            <person name="Delannoy M."/>
            <person name="Jensen R.E."/>
        </authorList>
    </citation>
    <scope>NUCLEOTIDE SEQUENCE</scope>
    <source>
        <strain evidence="2">FY23 /RD005</strain>
    </source>
</reference>